<keyword evidence="1" id="KW-1133">Transmembrane helix</keyword>
<dbReference type="EMBL" id="WTXG01000151">
    <property type="protein sequence ID" value="KAI0291619.1"/>
    <property type="molecule type" value="Genomic_DNA"/>
</dbReference>
<protein>
    <submittedName>
        <fullName evidence="2">Uncharacterized protein</fullName>
    </submittedName>
</protein>
<dbReference type="AlphaFoldDB" id="A0AAD4LVX2"/>
<keyword evidence="3" id="KW-1185">Reference proteome</keyword>
<comment type="caution">
    <text evidence="2">The sequence shown here is derived from an EMBL/GenBank/DDBJ whole genome shotgun (WGS) entry which is preliminary data.</text>
</comment>
<keyword evidence="1" id="KW-0812">Transmembrane</keyword>
<evidence type="ECO:0000313" key="2">
    <source>
        <dbReference type="EMBL" id="KAI0291619.1"/>
    </source>
</evidence>
<feature type="transmembrane region" description="Helical" evidence="1">
    <location>
        <begin position="20"/>
        <end position="42"/>
    </location>
</feature>
<organism evidence="2 3">
    <name type="scientific">Multifurca ochricompacta</name>
    <dbReference type="NCBI Taxonomy" id="376703"/>
    <lineage>
        <taxon>Eukaryota</taxon>
        <taxon>Fungi</taxon>
        <taxon>Dikarya</taxon>
        <taxon>Basidiomycota</taxon>
        <taxon>Agaricomycotina</taxon>
        <taxon>Agaricomycetes</taxon>
        <taxon>Russulales</taxon>
        <taxon>Russulaceae</taxon>
        <taxon>Multifurca</taxon>
    </lineage>
</organism>
<gene>
    <name evidence="2" type="ORF">B0F90DRAFT_1775597</name>
</gene>
<name>A0AAD4LVX2_9AGAM</name>
<keyword evidence="1" id="KW-0472">Membrane</keyword>
<proteinExistence type="predicted"/>
<evidence type="ECO:0000256" key="1">
    <source>
        <dbReference type="SAM" id="Phobius"/>
    </source>
</evidence>
<dbReference type="Proteomes" id="UP001203297">
    <property type="component" value="Unassembled WGS sequence"/>
</dbReference>
<accession>A0AAD4LVX2</accession>
<feature type="non-terminal residue" evidence="2">
    <location>
        <position position="104"/>
    </location>
</feature>
<sequence length="104" mass="12200">MRRVLPVYVLSRSSCFPFFLFFSFFHSHYSFFFFCCYALSVIGQTRQSSLSPLFGFFSCLWGSLAQEVTVTNVCTPHHPHFPSTPYPLGLFLSSWHRLHRYQTN</sequence>
<evidence type="ECO:0000313" key="3">
    <source>
        <dbReference type="Proteomes" id="UP001203297"/>
    </source>
</evidence>
<reference evidence="2" key="1">
    <citation type="journal article" date="2022" name="New Phytol.">
        <title>Evolutionary transition to the ectomycorrhizal habit in the genomes of a hyperdiverse lineage of mushroom-forming fungi.</title>
        <authorList>
            <person name="Looney B."/>
            <person name="Miyauchi S."/>
            <person name="Morin E."/>
            <person name="Drula E."/>
            <person name="Courty P.E."/>
            <person name="Kohler A."/>
            <person name="Kuo A."/>
            <person name="LaButti K."/>
            <person name="Pangilinan J."/>
            <person name="Lipzen A."/>
            <person name="Riley R."/>
            <person name="Andreopoulos W."/>
            <person name="He G."/>
            <person name="Johnson J."/>
            <person name="Nolan M."/>
            <person name="Tritt A."/>
            <person name="Barry K.W."/>
            <person name="Grigoriev I.V."/>
            <person name="Nagy L.G."/>
            <person name="Hibbett D."/>
            <person name="Henrissat B."/>
            <person name="Matheny P.B."/>
            <person name="Labbe J."/>
            <person name="Martin F.M."/>
        </authorList>
    </citation>
    <scope>NUCLEOTIDE SEQUENCE</scope>
    <source>
        <strain evidence="2">BPL690</strain>
    </source>
</reference>